<comment type="caution">
    <text evidence="1">The sequence shown here is derived from an EMBL/GenBank/DDBJ whole genome shotgun (WGS) entry which is preliminary data.</text>
</comment>
<name>A0ABS6RGT2_9PSED</name>
<keyword evidence="2" id="KW-1185">Reference proteome</keyword>
<proteinExistence type="predicted"/>
<evidence type="ECO:0000313" key="1">
    <source>
        <dbReference type="EMBL" id="MBV4544675.1"/>
    </source>
</evidence>
<gene>
    <name evidence="1" type="ORF">KVG85_00980</name>
</gene>
<organism evidence="1 2">
    <name type="scientific">Pseudomonas triticicola</name>
    <dbReference type="NCBI Taxonomy" id="2842345"/>
    <lineage>
        <taxon>Bacteria</taxon>
        <taxon>Pseudomonadati</taxon>
        <taxon>Pseudomonadota</taxon>
        <taxon>Gammaproteobacteria</taxon>
        <taxon>Pseudomonadales</taxon>
        <taxon>Pseudomonadaceae</taxon>
        <taxon>Pseudomonas</taxon>
    </lineage>
</organism>
<dbReference type="EMBL" id="JAHSTX010000001">
    <property type="protein sequence ID" value="MBV4544675.1"/>
    <property type="molecule type" value="Genomic_DNA"/>
</dbReference>
<evidence type="ECO:0000313" key="2">
    <source>
        <dbReference type="Proteomes" id="UP001048763"/>
    </source>
</evidence>
<sequence length="81" mass="9107">MASMPTPEETAREILAIFVHHFNNRPDDVLRINNFLSVWHSRGLDAADFKPGMTYAAQQGWVDVMPKGESFRLTAKGFAEA</sequence>
<protein>
    <submittedName>
        <fullName evidence="1">Uncharacterized protein</fullName>
    </submittedName>
</protein>
<dbReference type="RefSeq" id="WP_217862763.1">
    <property type="nucleotide sequence ID" value="NZ_JAHSTX010000001.1"/>
</dbReference>
<reference evidence="1" key="1">
    <citation type="submission" date="2021-06" db="EMBL/GenBank/DDBJ databases">
        <title>Updating the genus Pseudomonas: Description of 43 new species and partition of the Pseudomonas putida group.</title>
        <authorList>
            <person name="Girard L."/>
            <person name="Lood C."/>
            <person name="Vandamme P."/>
            <person name="Rokni-Zadeh H."/>
            <person name="Van Noort V."/>
            <person name="Hofte M."/>
            <person name="Lavigne R."/>
            <person name="De Mot R."/>
        </authorList>
    </citation>
    <scope>NUCLEOTIDE SEQUENCE</scope>
    <source>
        <strain evidence="1">SWRI88</strain>
    </source>
</reference>
<dbReference type="Proteomes" id="UP001048763">
    <property type="component" value="Unassembled WGS sequence"/>
</dbReference>
<accession>A0ABS6RGT2</accession>